<protein>
    <submittedName>
        <fullName evidence="1">DUF2789 domain-containing protein</fullName>
    </submittedName>
</protein>
<dbReference type="InterPro" id="IPR021250">
    <property type="entry name" value="DUF2789"/>
</dbReference>
<organism evidence="1 2">
    <name type="scientific">Cellvibrio polysaccharolyticus</name>
    <dbReference type="NCBI Taxonomy" id="2082724"/>
    <lineage>
        <taxon>Bacteria</taxon>
        <taxon>Pseudomonadati</taxon>
        <taxon>Pseudomonadota</taxon>
        <taxon>Gammaproteobacteria</taxon>
        <taxon>Cellvibrionales</taxon>
        <taxon>Cellvibrionaceae</taxon>
        <taxon>Cellvibrio</taxon>
    </lineage>
</organism>
<dbReference type="Proteomes" id="UP000652567">
    <property type="component" value="Unassembled WGS sequence"/>
</dbReference>
<evidence type="ECO:0000313" key="1">
    <source>
        <dbReference type="EMBL" id="MBE8718848.1"/>
    </source>
</evidence>
<keyword evidence="2" id="KW-1185">Reference proteome</keyword>
<dbReference type="RefSeq" id="WP_193911747.1">
    <property type="nucleotide sequence ID" value="NZ_PRDL01000001.1"/>
</dbReference>
<dbReference type="Gene3D" id="1.10.10.1130">
    <property type="entry name" value="Uncharacterised protein PF10982, DUF2789"/>
    <property type="match status" value="1"/>
</dbReference>
<dbReference type="EMBL" id="PRDL01000001">
    <property type="protein sequence ID" value="MBE8718848.1"/>
    <property type="molecule type" value="Genomic_DNA"/>
</dbReference>
<dbReference type="Pfam" id="PF10982">
    <property type="entry name" value="DUF2789"/>
    <property type="match status" value="1"/>
</dbReference>
<accession>A0A928V6L3</accession>
<gene>
    <name evidence="1" type="ORF">C4F51_16870</name>
</gene>
<sequence>MDTSEVRMTNLFNQLGLDSSEQGIADFIANNPLPPEVYLSDAPFWNAAQRQLLDELLKADARWAVVVDQLNEALHEPH</sequence>
<reference evidence="1" key="1">
    <citation type="submission" date="2018-07" db="EMBL/GenBank/DDBJ databases">
        <title>Genome assembly of strain Ka43.</title>
        <authorList>
            <person name="Kukolya J."/>
            <person name="Nagy I."/>
            <person name="Horvath B."/>
            <person name="Toth A."/>
        </authorList>
    </citation>
    <scope>NUCLEOTIDE SEQUENCE</scope>
    <source>
        <strain evidence="1">KB43</strain>
    </source>
</reference>
<dbReference type="AlphaFoldDB" id="A0A928V6L3"/>
<comment type="caution">
    <text evidence="1">The sequence shown here is derived from an EMBL/GenBank/DDBJ whole genome shotgun (WGS) entry which is preliminary data.</text>
</comment>
<name>A0A928V6L3_9GAMM</name>
<evidence type="ECO:0000313" key="2">
    <source>
        <dbReference type="Proteomes" id="UP000652567"/>
    </source>
</evidence>
<dbReference type="InterPro" id="IPR038086">
    <property type="entry name" value="DUF2789_sf"/>
</dbReference>
<proteinExistence type="predicted"/>